<sequence>MKKKMLIILITIVVLISGGLIFAGNYFYNVAVVPGEKDFLAEDMGVTKKDKLYKEKRWFLDDAKTEEWSITSQDDLKLKASYLPASKKTKRTVVISHGYMGSRLDMAGVAKMYHDAGYNVLVPDVRAHGDSEGDFVGFGYLEKNDFKRWVDKTIAMNGTEEEIVLHGHSMGAATVMMATGEKLPDNVKAIVEDCGYTSAKAELSYQLKELYNLPSFPLLPITSGITKLRAGYFFGQADPLAAIEKNKLPLLVVHGDKDDFVPTSYAYEIYKATKGPKAIYIAKGANHVESFPVDKQLFTNHVMSFLDKYVD</sequence>
<protein>
    <submittedName>
        <fullName evidence="2">Alpha/beta hydrolase</fullName>
    </submittedName>
</protein>
<dbReference type="Pfam" id="PF12146">
    <property type="entry name" value="Hydrolase_4"/>
    <property type="match status" value="1"/>
</dbReference>
<evidence type="ECO:0000313" key="3">
    <source>
        <dbReference type="Proteomes" id="UP000243591"/>
    </source>
</evidence>
<dbReference type="Gene3D" id="3.40.50.1820">
    <property type="entry name" value="alpha/beta hydrolase"/>
    <property type="match status" value="1"/>
</dbReference>
<dbReference type="PANTHER" id="PTHR43358">
    <property type="entry name" value="ALPHA/BETA-HYDROLASE"/>
    <property type="match status" value="1"/>
</dbReference>
<feature type="domain" description="Serine aminopeptidase S33" evidence="1">
    <location>
        <begin position="88"/>
        <end position="191"/>
    </location>
</feature>
<keyword evidence="3" id="KW-1185">Reference proteome</keyword>
<gene>
    <name evidence="2" type="ORF">CNY62_04730</name>
</gene>
<name>A0A1D2LPD7_BROTH</name>
<dbReference type="EMBL" id="CP023483">
    <property type="protein sequence ID" value="ATF25752.1"/>
    <property type="molecule type" value="Genomic_DNA"/>
</dbReference>
<organism evidence="2 3">
    <name type="scientific">Brochothrix thermosphacta</name>
    <name type="common">Microbacterium thermosphactum</name>
    <dbReference type="NCBI Taxonomy" id="2756"/>
    <lineage>
        <taxon>Bacteria</taxon>
        <taxon>Bacillati</taxon>
        <taxon>Bacillota</taxon>
        <taxon>Bacilli</taxon>
        <taxon>Bacillales</taxon>
        <taxon>Listeriaceae</taxon>
        <taxon>Brochothrix</taxon>
    </lineage>
</organism>
<dbReference type="InterPro" id="IPR029058">
    <property type="entry name" value="AB_hydrolase_fold"/>
</dbReference>
<dbReference type="Proteomes" id="UP000243591">
    <property type="component" value="Chromosome"/>
</dbReference>
<dbReference type="KEGG" id="bths:CNY62_04730"/>
<dbReference type="InterPro" id="IPR052920">
    <property type="entry name" value="DNA-binding_regulatory"/>
</dbReference>
<keyword evidence="2" id="KW-0378">Hydrolase</keyword>
<dbReference type="OrthoDB" id="9776685at2"/>
<dbReference type="InterPro" id="IPR022742">
    <property type="entry name" value="Hydrolase_4"/>
</dbReference>
<dbReference type="PANTHER" id="PTHR43358:SF4">
    <property type="entry name" value="ALPHA_BETA HYDROLASE FOLD-1 DOMAIN-CONTAINING PROTEIN"/>
    <property type="match status" value="1"/>
</dbReference>
<reference evidence="2 3" key="1">
    <citation type="submission" date="2017-09" db="EMBL/GenBank/DDBJ databases">
        <title>Complete Genome Sequences of Two Strains of the Meat Spoilage Bacterium Brochothrix thermosphacta Isolated from Ground Chicken.</title>
        <authorList>
            <person name="Paoli G.C."/>
            <person name="Wijey C."/>
            <person name="Chen C.-Y."/>
            <person name="Nguyen L."/>
            <person name="Yan X."/>
            <person name="Irwin P.L."/>
        </authorList>
    </citation>
    <scope>NUCLEOTIDE SEQUENCE [LARGE SCALE GENOMIC DNA]</scope>
    <source>
        <strain evidence="2 3">BI</strain>
    </source>
</reference>
<evidence type="ECO:0000313" key="2">
    <source>
        <dbReference type="EMBL" id="ATF25752.1"/>
    </source>
</evidence>
<dbReference type="STRING" id="2756.BFR44_07130"/>
<dbReference type="AlphaFoldDB" id="A0A1D2LPD7"/>
<proteinExistence type="predicted"/>
<dbReference type="GO" id="GO:0016787">
    <property type="term" value="F:hydrolase activity"/>
    <property type="evidence" value="ECO:0007669"/>
    <property type="project" value="UniProtKB-KW"/>
</dbReference>
<dbReference type="SUPFAM" id="SSF53474">
    <property type="entry name" value="alpha/beta-Hydrolases"/>
    <property type="match status" value="1"/>
</dbReference>
<evidence type="ECO:0000259" key="1">
    <source>
        <dbReference type="Pfam" id="PF12146"/>
    </source>
</evidence>
<dbReference type="RefSeq" id="WP_069126236.1">
    <property type="nucleotide sequence ID" value="NZ_CP023483.1"/>
</dbReference>
<accession>A0A1D2LPD7</accession>